<evidence type="ECO:0000256" key="1">
    <source>
        <dbReference type="SAM" id="MobiDB-lite"/>
    </source>
</evidence>
<dbReference type="EMBL" id="KL967373">
    <property type="protein sequence ID" value="KFK24585.1"/>
    <property type="molecule type" value="Genomic_DNA"/>
</dbReference>
<sequence>MDSGEFSVSFTYSLHRLQLLRLETRTFHTFRNRLYVGINRSSPPEPPDPPDPPDAPRSAPGPTYFPPVKTLSLPSPITAPESE</sequence>
<protein>
    <submittedName>
        <fullName evidence="2">Uncharacterized protein</fullName>
    </submittedName>
</protein>
<gene>
    <name evidence="2" type="ORF">AALP_AAs67532U000500</name>
</gene>
<keyword evidence="3" id="KW-1185">Reference proteome</keyword>
<dbReference type="Proteomes" id="UP000029120">
    <property type="component" value="Unassembled WGS sequence"/>
</dbReference>
<dbReference type="Gramene" id="KFK24585">
    <property type="protein sequence ID" value="KFK24585"/>
    <property type="gene ID" value="AALP_AAs67532U000500"/>
</dbReference>
<feature type="compositionally biased region" description="Pro residues" evidence="1">
    <location>
        <begin position="43"/>
        <end position="55"/>
    </location>
</feature>
<dbReference type="AlphaFoldDB" id="A0A087G3Y3"/>
<proteinExistence type="predicted"/>
<accession>A0A087G3Y3</accession>
<reference evidence="3" key="1">
    <citation type="journal article" date="2015" name="Nat. Plants">
        <title>Genome expansion of Arabis alpina linked with retrotransposition and reduced symmetric DNA methylation.</title>
        <authorList>
            <person name="Willing E.M."/>
            <person name="Rawat V."/>
            <person name="Mandakova T."/>
            <person name="Maumus F."/>
            <person name="James G.V."/>
            <person name="Nordstroem K.J."/>
            <person name="Becker C."/>
            <person name="Warthmann N."/>
            <person name="Chica C."/>
            <person name="Szarzynska B."/>
            <person name="Zytnicki M."/>
            <person name="Albani M.C."/>
            <person name="Kiefer C."/>
            <person name="Bergonzi S."/>
            <person name="Castaings L."/>
            <person name="Mateos J.L."/>
            <person name="Berns M.C."/>
            <person name="Bujdoso N."/>
            <person name="Piofczyk T."/>
            <person name="de Lorenzo L."/>
            <person name="Barrero-Sicilia C."/>
            <person name="Mateos I."/>
            <person name="Piednoel M."/>
            <person name="Hagmann J."/>
            <person name="Chen-Min-Tao R."/>
            <person name="Iglesias-Fernandez R."/>
            <person name="Schuster S.C."/>
            <person name="Alonso-Blanco C."/>
            <person name="Roudier F."/>
            <person name="Carbonero P."/>
            <person name="Paz-Ares J."/>
            <person name="Davis S.J."/>
            <person name="Pecinka A."/>
            <person name="Quesneville H."/>
            <person name="Colot V."/>
            <person name="Lysak M.A."/>
            <person name="Weigel D."/>
            <person name="Coupland G."/>
            <person name="Schneeberger K."/>
        </authorList>
    </citation>
    <scope>NUCLEOTIDE SEQUENCE [LARGE SCALE GENOMIC DNA]</scope>
    <source>
        <strain evidence="3">cv. Pajares</strain>
    </source>
</reference>
<evidence type="ECO:0000313" key="3">
    <source>
        <dbReference type="Proteomes" id="UP000029120"/>
    </source>
</evidence>
<feature type="region of interest" description="Disordered" evidence="1">
    <location>
        <begin position="37"/>
        <end position="83"/>
    </location>
</feature>
<name>A0A087G3Y3_ARAAL</name>
<evidence type="ECO:0000313" key="2">
    <source>
        <dbReference type="EMBL" id="KFK24585.1"/>
    </source>
</evidence>
<organism evidence="2 3">
    <name type="scientific">Arabis alpina</name>
    <name type="common">Alpine rock-cress</name>
    <dbReference type="NCBI Taxonomy" id="50452"/>
    <lineage>
        <taxon>Eukaryota</taxon>
        <taxon>Viridiplantae</taxon>
        <taxon>Streptophyta</taxon>
        <taxon>Embryophyta</taxon>
        <taxon>Tracheophyta</taxon>
        <taxon>Spermatophyta</taxon>
        <taxon>Magnoliopsida</taxon>
        <taxon>eudicotyledons</taxon>
        <taxon>Gunneridae</taxon>
        <taxon>Pentapetalae</taxon>
        <taxon>rosids</taxon>
        <taxon>malvids</taxon>
        <taxon>Brassicales</taxon>
        <taxon>Brassicaceae</taxon>
        <taxon>Arabideae</taxon>
        <taxon>Arabis</taxon>
    </lineage>
</organism>